<name>A0AAN9FW02_9CAEN</name>
<dbReference type="AlphaFoldDB" id="A0AAN9FW02"/>
<dbReference type="InterPro" id="IPR002048">
    <property type="entry name" value="EF_hand_dom"/>
</dbReference>
<dbReference type="PROSITE" id="PS50222">
    <property type="entry name" value="EF_HAND_2"/>
    <property type="match status" value="1"/>
</dbReference>
<reference evidence="4 5" key="1">
    <citation type="submission" date="2024-02" db="EMBL/GenBank/DDBJ databases">
        <title>Chromosome-scale genome assembly of the rough periwinkle Littorina saxatilis.</title>
        <authorList>
            <person name="De Jode A."/>
            <person name="Faria R."/>
            <person name="Formenti G."/>
            <person name="Sims Y."/>
            <person name="Smith T.P."/>
            <person name="Tracey A."/>
            <person name="Wood J.M.D."/>
            <person name="Zagrodzka Z.B."/>
            <person name="Johannesson K."/>
            <person name="Butlin R.K."/>
            <person name="Leder E.H."/>
        </authorList>
    </citation>
    <scope>NUCLEOTIDE SEQUENCE [LARGE SCALE GENOMIC DNA]</scope>
    <source>
        <strain evidence="4">Snail1</strain>
        <tissue evidence="4">Muscle</tissue>
    </source>
</reference>
<dbReference type="PROSITE" id="PS00018">
    <property type="entry name" value="EF_HAND_1"/>
    <property type="match status" value="2"/>
</dbReference>
<protein>
    <recommendedName>
        <fullName evidence="3">EF-hand domain-containing protein</fullName>
    </recommendedName>
</protein>
<keyword evidence="2" id="KW-0732">Signal</keyword>
<evidence type="ECO:0000256" key="1">
    <source>
        <dbReference type="ARBA" id="ARBA00022837"/>
    </source>
</evidence>
<gene>
    <name evidence="4" type="ORF">V1264_021580</name>
</gene>
<dbReference type="Proteomes" id="UP001374579">
    <property type="component" value="Unassembled WGS sequence"/>
</dbReference>
<proteinExistence type="predicted"/>
<evidence type="ECO:0000313" key="4">
    <source>
        <dbReference type="EMBL" id="KAK7087544.1"/>
    </source>
</evidence>
<dbReference type="GO" id="GO:0005509">
    <property type="term" value="F:calcium ion binding"/>
    <property type="evidence" value="ECO:0007669"/>
    <property type="project" value="InterPro"/>
</dbReference>
<dbReference type="InterPro" id="IPR018247">
    <property type="entry name" value="EF_Hand_1_Ca_BS"/>
</dbReference>
<sequence length="180" mass="20192">MLLYICVVLVVIGANTAQDLGAICHSNTMQHTEDEVITKIVQAMNTDFDSVITRKEVLIFFAELMGIQLGSLIDIVANLSNEQLLMAAAGLSIEKESFAQAWHARFHDNLDFVYATFDRFDVNKDGLMNALEIEAIVNKALIHGDQNHDGKLETNELVSYLETIQALPRPWKLILTRITF</sequence>
<feature type="domain" description="EF-hand" evidence="3">
    <location>
        <begin position="108"/>
        <end position="143"/>
    </location>
</feature>
<feature type="chain" id="PRO_5042931023" description="EF-hand domain-containing protein" evidence="2">
    <location>
        <begin position="18"/>
        <end position="180"/>
    </location>
</feature>
<accession>A0AAN9FW02</accession>
<keyword evidence="5" id="KW-1185">Reference proteome</keyword>
<dbReference type="InterPro" id="IPR011992">
    <property type="entry name" value="EF-hand-dom_pair"/>
</dbReference>
<evidence type="ECO:0000313" key="5">
    <source>
        <dbReference type="Proteomes" id="UP001374579"/>
    </source>
</evidence>
<organism evidence="4 5">
    <name type="scientific">Littorina saxatilis</name>
    <dbReference type="NCBI Taxonomy" id="31220"/>
    <lineage>
        <taxon>Eukaryota</taxon>
        <taxon>Metazoa</taxon>
        <taxon>Spiralia</taxon>
        <taxon>Lophotrochozoa</taxon>
        <taxon>Mollusca</taxon>
        <taxon>Gastropoda</taxon>
        <taxon>Caenogastropoda</taxon>
        <taxon>Littorinimorpha</taxon>
        <taxon>Littorinoidea</taxon>
        <taxon>Littorinidae</taxon>
        <taxon>Littorina</taxon>
    </lineage>
</organism>
<evidence type="ECO:0000256" key="2">
    <source>
        <dbReference type="SAM" id="SignalP"/>
    </source>
</evidence>
<comment type="caution">
    <text evidence="4">The sequence shown here is derived from an EMBL/GenBank/DDBJ whole genome shotgun (WGS) entry which is preliminary data.</text>
</comment>
<keyword evidence="1" id="KW-0106">Calcium</keyword>
<evidence type="ECO:0000259" key="3">
    <source>
        <dbReference type="PROSITE" id="PS50222"/>
    </source>
</evidence>
<dbReference type="Gene3D" id="1.10.238.10">
    <property type="entry name" value="EF-hand"/>
    <property type="match status" value="1"/>
</dbReference>
<dbReference type="EMBL" id="JBAMIC010004070">
    <property type="protein sequence ID" value="KAK7087544.1"/>
    <property type="molecule type" value="Genomic_DNA"/>
</dbReference>
<feature type="signal peptide" evidence="2">
    <location>
        <begin position="1"/>
        <end position="17"/>
    </location>
</feature>
<dbReference type="SUPFAM" id="SSF47473">
    <property type="entry name" value="EF-hand"/>
    <property type="match status" value="1"/>
</dbReference>